<name>A0ABZ3CJP2_9STAP</name>
<feature type="region of interest" description="Disordered" evidence="4">
    <location>
        <begin position="27"/>
        <end position="89"/>
    </location>
</feature>
<dbReference type="RefSeq" id="WP_342388660.1">
    <property type="nucleotide sequence ID" value="NZ_CP138333.2"/>
</dbReference>
<accession>A0ABZ3CJP2</accession>
<evidence type="ECO:0000256" key="1">
    <source>
        <dbReference type="ARBA" id="ARBA00005695"/>
    </source>
</evidence>
<feature type="chain" id="PRO_5047236306" evidence="5">
    <location>
        <begin position="23"/>
        <end position="622"/>
    </location>
</feature>
<evidence type="ECO:0000313" key="8">
    <source>
        <dbReference type="Proteomes" id="UP001455384"/>
    </source>
</evidence>
<dbReference type="Gene3D" id="3.10.105.10">
    <property type="entry name" value="Dipeptide-binding Protein, Domain 3"/>
    <property type="match status" value="1"/>
</dbReference>
<feature type="signal peptide" evidence="5">
    <location>
        <begin position="1"/>
        <end position="22"/>
    </location>
</feature>
<sequence>MGKYSWSKLMFLTMLIMVLALAACGGGSSEETSEEEGSGDTGSDESTEEGSEEETEEGSGDSASGDVYNYEDFNKTASNDGEATGGGTLNVGLTSDTPFEGTLNFNLYQGNPDFEVISLFDEPLLTMDEDFQFTNDGAMTFEVNEDDNTVTFTLNEDVTWHDGEPATIEDYVYAYEVIGHPDYPGIRGATDGFTLLEGYNEYKAGEADEISGIEVIDEQTAVFTYTELAPSLTAGGFWYYLMPEHHYEGVEIADMAEAPQTRENPLGIGPYKVDSITPGEAVVMSKFEDYWRGEPNLDGIELSVVSPSSVANAMETGEIDLAINFPTDQFPDVSEMEGVEWLANIEGAYTYIGFKLGEWNEEEGRVDYKPEEMKMGDPELRRAMWHAMDNTAVGERFYNGLRWKATTLITPYHANWHDDSIEVPEYDPEQANQILDEAGYEDTDGDGFRETPDGEPLEINFASMSGGDTAEPLANYYIQSWKDIGLNVQLTNGRLIEFNTFYDMVENDDPEVDIYQGAWGVGSDVDPYGLYGPDVPFNYPRYATEESTQLMEEGNSPEAFDVETRQEIYNEWQALMVEEMPVIPTLYRAFMVPVNDRVVNYSIELGFNEENAPYNWGVTETE</sequence>
<protein>
    <submittedName>
        <fullName evidence="7">Oligopeptide ABC transporter substrate-binding protein</fullName>
    </submittedName>
</protein>
<proteinExistence type="inferred from homology"/>
<evidence type="ECO:0000313" key="7">
    <source>
        <dbReference type="EMBL" id="WZX30140.1"/>
    </source>
</evidence>
<dbReference type="InterPro" id="IPR030678">
    <property type="entry name" value="Peptide/Ni-bd"/>
</dbReference>
<dbReference type="PANTHER" id="PTHR30290:SF9">
    <property type="entry name" value="OLIGOPEPTIDE-BINDING PROTEIN APPA"/>
    <property type="match status" value="1"/>
</dbReference>
<dbReference type="Gene3D" id="3.40.190.10">
    <property type="entry name" value="Periplasmic binding protein-like II"/>
    <property type="match status" value="1"/>
</dbReference>
<dbReference type="InterPro" id="IPR039424">
    <property type="entry name" value="SBP_5"/>
</dbReference>
<feature type="domain" description="Solute-binding protein family 5" evidence="6">
    <location>
        <begin position="140"/>
        <end position="531"/>
    </location>
</feature>
<gene>
    <name evidence="7" type="ORF">RQP18_02890</name>
</gene>
<dbReference type="Proteomes" id="UP001455384">
    <property type="component" value="Chromosome"/>
</dbReference>
<dbReference type="PIRSF" id="PIRSF002741">
    <property type="entry name" value="MppA"/>
    <property type="match status" value="1"/>
</dbReference>
<dbReference type="EMBL" id="CP138333">
    <property type="protein sequence ID" value="WZX30140.1"/>
    <property type="molecule type" value="Genomic_DNA"/>
</dbReference>
<dbReference type="Pfam" id="PF00496">
    <property type="entry name" value="SBP_bac_5"/>
    <property type="match status" value="1"/>
</dbReference>
<keyword evidence="8" id="KW-1185">Reference proteome</keyword>
<dbReference type="PANTHER" id="PTHR30290">
    <property type="entry name" value="PERIPLASMIC BINDING COMPONENT OF ABC TRANSPORTER"/>
    <property type="match status" value="1"/>
</dbReference>
<comment type="similarity">
    <text evidence="1">Belongs to the bacterial solute-binding protein 5 family.</text>
</comment>
<evidence type="ECO:0000256" key="4">
    <source>
        <dbReference type="SAM" id="MobiDB-lite"/>
    </source>
</evidence>
<dbReference type="CDD" id="cd08510">
    <property type="entry name" value="PBP2_Lactococcal_OppA_like"/>
    <property type="match status" value="1"/>
</dbReference>
<reference evidence="8" key="1">
    <citation type="submission" date="2023-10" db="EMBL/GenBank/DDBJ databases">
        <title>Genome analysis and identification of Salinococcus sp. Bachu38 nov., a PGPR from the rhizosphere of Tamarix.</title>
        <authorList>
            <person name="Liang Z."/>
            <person name="Zhang X."/>
            <person name="Jia J."/>
            <person name="Chen X."/>
            <person name="Wang Y."/>
            <person name="Wang Q."/>
            <person name="Wang R."/>
        </authorList>
    </citation>
    <scope>NUCLEOTIDE SEQUENCE [LARGE SCALE GENOMIC DNA]</scope>
    <source>
        <strain evidence="8">Bachu38</strain>
    </source>
</reference>
<evidence type="ECO:0000256" key="3">
    <source>
        <dbReference type="ARBA" id="ARBA00022729"/>
    </source>
</evidence>
<organism evidence="7 8">
    <name type="scientific">Salinicoccus bachuensis</name>
    <dbReference type="NCBI Taxonomy" id="3136731"/>
    <lineage>
        <taxon>Bacteria</taxon>
        <taxon>Bacillati</taxon>
        <taxon>Bacillota</taxon>
        <taxon>Bacilli</taxon>
        <taxon>Bacillales</taxon>
        <taxon>Staphylococcaceae</taxon>
        <taxon>Salinicoccus</taxon>
    </lineage>
</organism>
<dbReference type="InterPro" id="IPR000914">
    <property type="entry name" value="SBP_5_dom"/>
</dbReference>
<dbReference type="SUPFAM" id="SSF53850">
    <property type="entry name" value="Periplasmic binding protein-like II"/>
    <property type="match status" value="1"/>
</dbReference>
<keyword evidence="3 5" id="KW-0732">Signal</keyword>
<keyword evidence="2" id="KW-0813">Transport</keyword>
<evidence type="ECO:0000259" key="6">
    <source>
        <dbReference type="Pfam" id="PF00496"/>
    </source>
</evidence>
<feature type="compositionally biased region" description="Acidic residues" evidence="4">
    <location>
        <begin position="31"/>
        <end position="59"/>
    </location>
</feature>
<evidence type="ECO:0000256" key="5">
    <source>
        <dbReference type="SAM" id="SignalP"/>
    </source>
</evidence>
<evidence type="ECO:0000256" key="2">
    <source>
        <dbReference type="ARBA" id="ARBA00022448"/>
    </source>
</evidence>
<dbReference type="PROSITE" id="PS51257">
    <property type="entry name" value="PROKAR_LIPOPROTEIN"/>
    <property type="match status" value="1"/>
</dbReference>